<dbReference type="GeneID" id="4619980"/>
<gene>
    <name evidence="2" type="ORF">AGOS_ADL251C</name>
</gene>
<keyword evidence="1" id="KW-1133">Transmembrane helix</keyword>
<keyword evidence="1" id="KW-0472">Membrane</keyword>
<keyword evidence="3" id="KW-1185">Reference proteome</keyword>
<feature type="transmembrane region" description="Helical" evidence="1">
    <location>
        <begin position="48"/>
        <end position="70"/>
    </location>
</feature>
<reference evidence="3" key="2">
    <citation type="journal article" date="2013" name="G3 (Bethesda)">
        <title>Genomes of Ashbya fungi isolated from insects reveal four mating-type loci, numerous translocations, lack of transposons, and distinct gene duplications.</title>
        <authorList>
            <person name="Dietrich F.S."/>
            <person name="Voegeli S."/>
            <person name="Kuo S."/>
            <person name="Philippsen P."/>
        </authorList>
    </citation>
    <scope>GENOME REANNOTATION</scope>
    <source>
        <strain evidence="3">ATCC 10895 / CBS 109.51 / FGSC 9923 / NRRL Y-1056</strain>
    </source>
</reference>
<evidence type="ECO:0000313" key="3">
    <source>
        <dbReference type="Proteomes" id="UP000000591"/>
    </source>
</evidence>
<protein>
    <submittedName>
        <fullName evidence="2">ADL251Cp</fullName>
    </submittedName>
</protein>
<dbReference type="OrthoDB" id="4065319at2759"/>
<dbReference type="AlphaFoldDB" id="Q75B28"/>
<evidence type="ECO:0000256" key="1">
    <source>
        <dbReference type="SAM" id="Phobius"/>
    </source>
</evidence>
<keyword evidence="1" id="KW-0812">Transmembrane</keyword>
<sequence length="236" mass="26364">MDLAPDAPEFTGQFDVGPSPIEYLVPFVTPPSAANNPNIWKSSQPPGAVFIFVGAVAAGVFLILIIWYLVTEHISRRETRKSQYEGIEELFKDDYTSAKDTFTVGLDMASDPAPPYAEVKPKHVVDSIAAPPSLFGFNALNSPADRYPAQDEERRLEDLRRSMYISPTVEVMNLRRHRKAGYEIPGSSFDAQSMRTFDMFTPALSAAERRRSRKFNRNRYPMNSVAGSILEPIDGV</sequence>
<dbReference type="KEGG" id="ago:AGOS_ADL251C"/>
<dbReference type="PANTHER" id="PTHR36089:SF1">
    <property type="entry name" value="CHITIN SYNTHASE 3 COMPLEX PROTEIN CSI2-RELATED"/>
    <property type="match status" value="1"/>
</dbReference>
<dbReference type="Proteomes" id="UP000000591">
    <property type="component" value="Chromosome IV"/>
</dbReference>
<dbReference type="OMA" id="NNPNIWK"/>
<dbReference type="InParanoid" id="Q75B28"/>
<dbReference type="InterPro" id="IPR051009">
    <property type="entry name" value="PRM"/>
</dbReference>
<proteinExistence type="predicted"/>
<reference evidence="2 3" key="1">
    <citation type="journal article" date="2004" name="Science">
        <title>The Ashbya gossypii genome as a tool for mapping the ancient Saccharomyces cerevisiae genome.</title>
        <authorList>
            <person name="Dietrich F.S."/>
            <person name="Voegeli S."/>
            <person name="Brachat S."/>
            <person name="Lerch A."/>
            <person name="Gates K."/>
            <person name="Steiner S."/>
            <person name="Mohr C."/>
            <person name="Pohlmann R."/>
            <person name="Luedi P."/>
            <person name="Choi S."/>
            <person name="Wing R.A."/>
            <person name="Flavier A."/>
            <person name="Gaffney T.D."/>
            <person name="Philippsen P."/>
        </authorList>
    </citation>
    <scope>NUCLEOTIDE SEQUENCE [LARGE SCALE GENOMIC DNA]</scope>
    <source>
        <strain evidence="3">ATCC 10895 / CBS 109.51 / FGSC 9923 / NRRL Y-1056</strain>
    </source>
</reference>
<evidence type="ECO:0000313" key="2">
    <source>
        <dbReference type="EMBL" id="AAS51669.1"/>
    </source>
</evidence>
<dbReference type="eggNOG" id="ENOG502S625">
    <property type="taxonomic scope" value="Eukaryota"/>
</dbReference>
<dbReference type="FunCoup" id="Q75B28">
    <property type="interactions" value="101"/>
</dbReference>
<dbReference type="RefSeq" id="NP_983845.1">
    <property type="nucleotide sequence ID" value="NM_209198.1"/>
</dbReference>
<dbReference type="EMBL" id="AE016817">
    <property type="protein sequence ID" value="AAS51669.1"/>
    <property type="molecule type" value="Genomic_DNA"/>
</dbReference>
<name>Q75B28_EREGS</name>
<dbReference type="HOGENOM" id="CLU_1320890_0_0_1"/>
<dbReference type="PANTHER" id="PTHR36089">
    <property type="entry name" value="CHITIN SYNTHASE 3 COMPLEX PROTEIN CSI2-RELATED"/>
    <property type="match status" value="1"/>
</dbReference>
<organism evidence="2 3">
    <name type="scientific">Eremothecium gossypii (strain ATCC 10895 / CBS 109.51 / FGSC 9923 / NRRL Y-1056)</name>
    <name type="common">Yeast</name>
    <name type="synonym">Ashbya gossypii</name>
    <dbReference type="NCBI Taxonomy" id="284811"/>
    <lineage>
        <taxon>Eukaryota</taxon>
        <taxon>Fungi</taxon>
        <taxon>Dikarya</taxon>
        <taxon>Ascomycota</taxon>
        <taxon>Saccharomycotina</taxon>
        <taxon>Saccharomycetes</taxon>
        <taxon>Saccharomycetales</taxon>
        <taxon>Saccharomycetaceae</taxon>
        <taxon>Eremothecium</taxon>
    </lineage>
</organism>
<accession>Q75B28</accession>